<keyword evidence="6" id="KW-1015">Disulfide bond</keyword>
<dbReference type="InterPro" id="IPR050924">
    <property type="entry name" value="Peroxiredoxin_BCP/PrxQ"/>
</dbReference>
<dbReference type="InterPro" id="IPR000866">
    <property type="entry name" value="AhpC/TSA"/>
</dbReference>
<evidence type="ECO:0000313" key="13">
    <source>
        <dbReference type="EMBL" id="MFD2587939.1"/>
    </source>
</evidence>
<dbReference type="InterPro" id="IPR036249">
    <property type="entry name" value="Thioredoxin-like_sf"/>
</dbReference>
<keyword evidence="3" id="KW-0575">Peroxidase</keyword>
<comment type="function">
    <text evidence="1">Thiol-specific peroxidase that catalyzes the reduction of hydrogen peroxide and organic hydroperoxides to water and alcohols, respectively. Plays a role in cell protection against oxidative stress by detoxifying peroxides and as sensor of hydrogen peroxide-mediated signaling events.</text>
</comment>
<dbReference type="InterPro" id="IPR013766">
    <property type="entry name" value="Thioredoxin_domain"/>
</dbReference>
<comment type="caution">
    <text evidence="13">The sequence shown here is derived from an EMBL/GenBank/DDBJ whole genome shotgun (WGS) entry which is preliminary data.</text>
</comment>
<sequence length="217" mass="24138">MSLTETLLAYNKKSRERIPAASLAIMDRATKALVNENIINNSIKKGDTLPVTQLVNAKGEKLDLGKLLDNGPLVISFYRGGWCPYCNFELRALQQIQPELKQLGANLVAITPETPDNSLTTVEKNEIAFDVLTDYDNSYAKELGLVFKMPPDLQEVYNAFGIDVEAHNENSNFELPMPATLVVGSNRKVLYSFVNEDYTKRADTVAILEALKQLQLA</sequence>
<evidence type="ECO:0000256" key="7">
    <source>
        <dbReference type="ARBA" id="ARBA00023284"/>
    </source>
</evidence>
<feature type="domain" description="Thioredoxin" evidence="12">
    <location>
        <begin position="43"/>
        <end position="216"/>
    </location>
</feature>
<keyword evidence="4" id="KW-0049">Antioxidant</keyword>
<organism evidence="13 14">
    <name type="scientific">Croceitalea marina</name>
    <dbReference type="NCBI Taxonomy" id="1775166"/>
    <lineage>
        <taxon>Bacteria</taxon>
        <taxon>Pseudomonadati</taxon>
        <taxon>Bacteroidota</taxon>
        <taxon>Flavobacteriia</taxon>
        <taxon>Flavobacteriales</taxon>
        <taxon>Flavobacteriaceae</taxon>
        <taxon>Croceitalea</taxon>
    </lineage>
</organism>
<dbReference type="RefSeq" id="WP_377767482.1">
    <property type="nucleotide sequence ID" value="NZ_JBHULB010000017.1"/>
</dbReference>
<keyword evidence="7" id="KW-0676">Redox-active center</keyword>
<evidence type="ECO:0000259" key="12">
    <source>
        <dbReference type="PROSITE" id="PS51352"/>
    </source>
</evidence>
<reference evidence="14" key="1">
    <citation type="journal article" date="2019" name="Int. J. Syst. Evol. Microbiol.">
        <title>The Global Catalogue of Microorganisms (GCM) 10K type strain sequencing project: providing services to taxonomists for standard genome sequencing and annotation.</title>
        <authorList>
            <consortium name="The Broad Institute Genomics Platform"/>
            <consortium name="The Broad Institute Genome Sequencing Center for Infectious Disease"/>
            <person name="Wu L."/>
            <person name="Ma J."/>
        </authorList>
    </citation>
    <scope>NUCLEOTIDE SEQUENCE [LARGE SCALE GENOMIC DNA]</scope>
    <source>
        <strain evidence="14">KCTC 52368</strain>
    </source>
</reference>
<dbReference type="SUPFAM" id="SSF52833">
    <property type="entry name" value="Thioredoxin-like"/>
    <property type="match status" value="1"/>
</dbReference>
<evidence type="ECO:0000256" key="1">
    <source>
        <dbReference type="ARBA" id="ARBA00003330"/>
    </source>
</evidence>
<dbReference type="PANTHER" id="PTHR42801:SF7">
    <property type="entry name" value="SLL1159 PROTEIN"/>
    <property type="match status" value="1"/>
</dbReference>
<comment type="catalytic activity">
    <reaction evidence="11">
        <text>a hydroperoxide + [thioredoxin]-dithiol = an alcohol + [thioredoxin]-disulfide + H2O</text>
        <dbReference type="Rhea" id="RHEA:62620"/>
        <dbReference type="Rhea" id="RHEA-COMP:10698"/>
        <dbReference type="Rhea" id="RHEA-COMP:10700"/>
        <dbReference type="ChEBI" id="CHEBI:15377"/>
        <dbReference type="ChEBI" id="CHEBI:29950"/>
        <dbReference type="ChEBI" id="CHEBI:30879"/>
        <dbReference type="ChEBI" id="CHEBI:35924"/>
        <dbReference type="ChEBI" id="CHEBI:50058"/>
        <dbReference type="EC" id="1.11.1.24"/>
    </reaction>
</comment>
<gene>
    <name evidence="13" type="ORF">ACFSQJ_13420</name>
</gene>
<evidence type="ECO:0000256" key="6">
    <source>
        <dbReference type="ARBA" id="ARBA00023157"/>
    </source>
</evidence>
<evidence type="ECO:0000256" key="10">
    <source>
        <dbReference type="ARBA" id="ARBA00042639"/>
    </source>
</evidence>
<dbReference type="EC" id="1.11.1.24" evidence="2"/>
<dbReference type="Proteomes" id="UP001597526">
    <property type="component" value="Unassembled WGS sequence"/>
</dbReference>
<dbReference type="PANTHER" id="PTHR42801">
    <property type="entry name" value="THIOREDOXIN-DEPENDENT PEROXIDE REDUCTASE"/>
    <property type="match status" value="1"/>
</dbReference>
<accession>A0ABW5MXV7</accession>
<evidence type="ECO:0000256" key="3">
    <source>
        <dbReference type="ARBA" id="ARBA00022559"/>
    </source>
</evidence>
<dbReference type="Pfam" id="PF00578">
    <property type="entry name" value="AhpC-TSA"/>
    <property type="match status" value="1"/>
</dbReference>
<dbReference type="PROSITE" id="PS51352">
    <property type="entry name" value="THIOREDOXIN_2"/>
    <property type="match status" value="1"/>
</dbReference>
<proteinExistence type="inferred from homology"/>
<evidence type="ECO:0000256" key="2">
    <source>
        <dbReference type="ARBA" id="ARBA00013017"/>
    </source>
</evidence>
<name>A0ABW5MXV7_9FLAO</name>
<evidence type="ECO:0000256" key="8">
    <source>
        <dbReference type="ARBA" id="ARBA00032824"/>
    </source>
</evidence>
<evidence type="ECO:0000256" key="5">
    <source>
        <dbReference type="ARBA" id="ARBA00023002"/>
    </source>
</evidence>
<evidence type="ECO:0000256" key="11">
    <source>
        <dbReference type="ARBA" id="ARBA00049091"/>
    </source>
</evidence>
<dbReference type="CDD" id="cd02970">
    <property type="entry name" value="PRX_like2"/>
    <property type="match status" value="1"/>
</dbReference>
<keyword evidence="14" id="KW-1185">Reference proteome</keyword>
<comment type="similarity">
    <text evidence="9">Belongs to the peroxiredoxin family. BCP/PrxQ subfamily.</text>
</comment>
<evidence type="ECO:0000256" key="9">
    <source>
        <dbReference type="ARBA" id="ARBA00038489"/>
    </source>
</evidence>
<evidence type="ECO:0000256" key="4">
    <source>
        <dbReference type="ARBA" id="ARBA00022862"/>
    </source>
</evidence>
<dbReference type="EMBL" id="JBHULB010000017">
    <property type="protein sequence ID" value="MFD2587939.1"/>
    <property type="molecule type" value="Genomic_DNA"/>
</dbReference>
<dbReference type="Gene3D" id="3.40.30.10">
    <property type="entry name" value="Glutaredoxin"/>
    <property type="match status" value="1"/>
</dbReference>
<keyword evidence="5" id="KW-0560">Oxidoreductase</keyword>
<protein>
    <recommendedName>
        <fullName evidence="2">thioredoxin-dependent peroxiredoxin</fullName>
        <ecNumber evidence="2">1.11.1.24</ecNumber>
    </recommendedName>
    <alternativeName>
        <fullName evidence="8">Thioredoxin peroxidase</fullName>
    </alternativeName>
    <alternativeName>
        <fullName evidence="10">Thioredoxin-dependent peroxiredoxin Bcp</fullName>
    </alternativeName>
</protein>
<evidence type="ECO:0000313" key="14">
    <source>
        <dbReference type="Proteomes" id="UP001597526"/>
    </source>
</evidence>